<dbReference type="OrthoDB" id="5366485at2759"/>
<dbReference type="RefSeq" id="XP_024721767.1">
    <property type="nucleotide sequence ID" value="XM_024868125.1"/>
</dbReference>
<evidence type="ECO:0000313" key="1">
    <source>
        <dbReference type="EMBL" id="PSS20497.1"/>
    </source>
</evidence>
<name>A0A2T3B4D0_AMORE</name>
<dbReference type="PANTHER" id="PTHR42093">
    <property type="match status" value="1"/>
</dbReference>
<keyword evidence="2" id="KW-1185">Reference proteome</keyword>
<reference evidence="1 2" key="1">
    <citation type="journal article" date="2018" name="New Phytol.">
        <title>Comparative genomics and transcriptomics depict ericoid mycorrhizal fungi as versatile saprotrophs and plant mutualists.</title>
        <authorList>
            <person name="Martino E."/>
            <person name="Morin E."/>
            <person name="Grelet G.A."/>
            <person name="Kuo A."/>
            <person name="Kohler A."/>
            <person name="Daghino S."/>
            <person name="Barry K.W."/>
            <person name="Cichocki N."/>
            <person name="Clum A."/>
            <person name="Dockter R.B."/>
            <person name="Hainaut M."/>
            <person name="Kuo R.C."/>
            <person name="LaButti K."/>
            <person name="Lindahl B.D."/>
            <person name="Lindquist E.A."/>
            <person name="Lipzen A."/>
            <person name="Khouja H.R."/>
            <person name="Magnuson J."/>
            <person name="Murat C."/>
            <person name="Ohm R.A."/>
            <person name="Singer S.W."/>
            <person name="Spatafora J.W."/>
            <person name="Wang M."/>
            <person name="Veneault-Fourrey C."/>
            <person name="Henrissat B."/>
            <person name="Grigoriev I.V."/>
            <person name="Martin F.M."/>
            <person name="Perotto S."/>
        </authorList>
    </citation>
    <scope>NUCLEOTIDE SEQUENCE [LARGE SCALE GENOMIC DNA]</scope>
    <source>
        <strain evidence="1 2">ATCC 22711</strain>
    </source>
</reference>
<dbReference type="InterPro" id="IPR056539">
    <property type="entry name" value="NuiA-like"/>
</dbReference>
<proteinExistence type="predicted"/>
<dbReference type="Pfam" id="PF23151">
    <property type="entry name" value="NuiA_2"/>
    <property type="match status" value="1"/>
</dbReference>
<dbReference type="GeneID" id="36576206"/>
<sequence length="161" mass="17272">MATDEDYAAFLEKANADPSEGISATQSVGRAGLKAVDEGEAIPAVLKSAVADAFYVSDADEPFEPVCLNLPEDKGTLPDEATFAKLVEHPQPEEAVVEIMDIGKWDPQGQYKELVDATRKATKGSDVMVYRIERGGSRVEYWLVGVEGGKLLGVKALAIES</sequence>
<dbReference type="Gene3D" id="3.40.1460.10">
    <property type="entry name" value="Nuclease A inhibitor-like"/>
    <property type="match status" value="1"/>
</dbReference>
<dbReference type="InParanoid" id="A0A2T3B4D0"/>
<organism evidence="1 2">
    <name type="scientific">Amorphotheca resinae ATCC 22711</name>
    <dbReference type="NCBI Taxonomy" id="857342"/>
    <lineage>
        <taxon>Eukaryota</taxon>
        <taxon>Fungi</taxon>
        <taxon>Dikarya</taxon>
        <taxon>Ascomycota</taxon>
        <taxon>Pezizomycotina</taxon>
        <taxon>Leotiomycetes</taxon>
        <taxon>Helotiales</taxon>
        <taxon>Amorphothecaceae</taxon>
        <taxon>Amorphotheca</taxon>
    </lineage>
</organism>
<dbReference type="PANTHER" id="PTHR42093:SF1">
    <property type="match status" value="1"/>
</dbReference>
<accession>A0A2T3B4D0</accession>
<evidence type="ECO:0000313" key="2">
    <source>
        <dbReference type="Proteomes" id="UP000241818"/>
    </source>
</evidence>
<dbReference type="EMBL" id="KZ679010">
    <property type="protein sequence ID" value="PSS20497.1"/>
    <property type="molecule type" value="Genomic_DNA"/>
</dbReference>
<dbReference type="Proteomes" id="UP000241818">
    <property type="component" value="Unassembled WGS sequence"/>
</dbReference>
<gene>
    <name evidence="1" type="ORF">M430DRAFT_50159</name>
</gene>
<dbReference type="AlphaFoldDB" id="A0A2T3B4D0"/>
<protein>
    <submittedName>
        <fullName evidence="1">Uncharacterized protein</fullName>
    </submittedName>
</protein>